<evidence type="ECO:0000313" key="1">
    <source>
        <dbReference type="EMBL" id="CZR37679.1"/>
    </source>
</evidence>
<dbReference type="EMBL" id="FJOF01000003">
    <property type="protein sequence ID" value="CZR37679.1"/>
    <property type="molecule type" value="Genomic_DNA"/>
</dbReference>
<name>A0A1L7VA88_FUSPR</name>
<protein>
    <submittedName>
        <fullName evidence="1">Uncharacterized protein</fullName>
    </submittedName>
</protein>
<proteinExistence type="predicted"/>
<dbReference type="AlphaFoldDB" id="A0A1L7VA88"/>
<reference evidence="2" key="1">
    <citation type="journal article" date="2016" name="Genome Biol. Evol.">
        <title>Comparative 'omics' of the Fusarium fujikuroi species complex highlights differences in genetic potential and metabolite synthesis.</title>
        <authorList>
            <person name="Niehaus E.-M."/>
            <person name="Muensterkoetter M."/>
            <person name="Proctor R.H."/>
            <person name="Brown D.W."/>
            <person name="Sharon A."/>
            <person name="Idan Y."/>
            <person name="Oren-Young L."/>
            <person name="Sieber C.M."/>
            <person name="Novak O."/>
            <person name="Pencik A."/>
            <person name="Tarkowska D."/>
            <person name="Hromadova K."/>
            <person name="Freeman S."/>
            <person name="Maymon M."/>
            <person name="Elazar M."/>
            <person name="Youssef S.A."/>
            <person name="El-Shabrawy E.S.M."/>
            <person name="Shalaby A.B.A."/>
            <person name="Houterman P."/>
            <person name="Brock N.L."/>
            <person name="Burkhardt I."/>
            <person name="Tsavkelova E.A."/>
            <person name="Dickschat J.S."/>
            <person name="Galuszka P."/>
            <person name="Gueldener U."/>
            <person name="Tudzynski B."/>
        </authorList>
    </citation>
    <scope>NUCLEOTIDE SEQUENCE [LARGE SCALE GENOMIC DNA]</scope>
    <source>
        <strain evidence="2">ET1</strain>
    </source>
</reference>
<dbReference type="GeneID" id="42052009"/>
<comment type="caution">
    <text evidence="1">The sequence shown here is derived from an EMBL/GenBank/DDBJ whole genome shotgun (WGS) entry which is preliminary data.</text>
</comment>
<accession>A0A1L7VA88</accession>
<dbReference type="RefSeq" id="XP_031078272.1">
    <property type="nucleotide sequence ID" value="XM_031227879.1"/>
</dbReference>
<dbReference type="VEuPathDB" id="FungiDB:FPRO_07130"/>
<organism evidence="1 2">
    <name type="scientific">Fusarium proliferatum (strain ET1)</name>
    <name type="common">Orchid endophyte fungus</name>
    <dbReference type="NCBI Taxonomy" id="1227346"/>
    <lineage>
        <taxon>Eukaryota</taxon>
        <taxon>Fungi</taxon>
        <taxon>Dikarya</taxon>
        <taxon>Ascomycota</taxon>
        <taxon>Pezizomycotina</taxon>
        <taxon>Sordariomycetes</taxon>
        <taxon>Hypocreomycetidae</taxon>
        <taxon>Hypocreales</taxon>
        <taxon>Nectriaceae</taxon>
        <taxon>Fusarium</taxon>
        <taxon>Fusarium fujikuroi species complex</taxon>
    </lineage>
</organism>
<sequence>MSLYVGMVALYALELFLLLALGKFVGCGIPTIIQLNSPASRNAHVKYPFITSRVVSCGFLNQRSHKRSLIFAHFRLMDIEEIVYTTCKVRFHVQDGKTNGVRSRPVRVQQG</sequence>
<keyword evidence="2" id="KW-1185">Reference proteome</keyword>
<evidence type="ECO:0000313" key="2">
    <source>
        <dbReference type="Proteomes" id="UP000183971"/>
    </source>
</evidence>
<dbReference type="Proteomes" id="UP000183971">
    <property type="component" value="Unassembled WGS sequence"/>
</dbReference>
<gene>
    <name evidence="1" type="ORF">FPRO_07130</name>
</gene>